<protein>
    <submittedName>
        <fullName evidence="4">Septin-10-like</fullName>
    </submittedName>
</protein>
<feature type="non-terminal residue" evidence="4">
    <location>
        <position position="1"/>
    </location>
</feature>
<name>A0A9B0U1Q4_CHRAS</name>
<dbReference type="Gene3D" id="3.40.50.300">
    <property type="entry name" value="P-loop containing nucleotide triphosphate hydrolases"/>
    <property type="match status" value="1"/>
</dbReference>
<evidence type="ECO:0000256" key="1">
    <source>
        <dbReference type="SAM" id="Coils"/>
    </source>
</evidence>
<dbReference type="OrthoDB" id="416553at2759"/>
<evidence type="ECO:0000313" key="3">
    <source>
        <dbReference type="Proteomes" id="UP000504623"/>
    </source>
</evidence>
<organism evidence="3 4">
    <name type="scientific">Chrysochloris asiatica</name>
    <name type="common">Cape golden mole</name>
    <dbReference type="NCBI Taxonomy" id="185453"/>
    <lineage>
        <taxon>Eukaryota</taxon>
        <taxon>Metazoa</taxon>
        <taxon>Chordata</taxon>
        <taxon>Craniata</taxon>
        <taxon>Vertebrata</taxon>
        <taxon>Euteleostomi</taxon>
        <taxon>Mammalia</taxon>
        <taxon>Eutheria</taxon>
        <taxon>Afrotheria</taxon>
        <taxon>Chrysochloridae</taxon>
        <taxon>Chrysochlorinae</taxon>
        <taxon>Chrysochloris</taxon>
    </lineage>
</organism>
<dbReference type="InterPro" id="IPR027417">
    <property type="entry name" value="P-loop_NTPase"/>
</dbReference>
<dbReference type="RefSeq" id="XP_006871880.1">
    <property type="nucleotide sequence ID" value="XM_006871818.1"/>
</dbReference>
<evidence type="ECO:0000259" key="2">
    <source>
        <dbReference type="PROSITE" id="PS51719"/>
    </source>
</evidence>
<feature type="domain" description="Septin-type G" evidence="2">
    <location>
        <begin position="1"/>
        <end position="91"/>
    </location>
</feature>
<dbReference type="PROSITE" id="PS51719">
    <property type="entry name" value="G_SEPTIN"/>
    <property type="match status" value="1"/>
</dbReference>
<dbReference type="Proteomes" id="UP000504623">
    <property type="component" value="Unplaced"/>
</dbReference>
<dbReference type="PANTHER" id="PTHR18884">
    <property type="entry name" value="SEPTIN"/>
    <property type="match status" value="1"/>
</dbReference>
<keyword evidence="1" id="KW-0175">Coiled coil</keyword>
<keyword evidence="3" id="KW-1185">Reference proteome</keyword>
<reference evidence="4" key="1">
    <citation type="submission" date="2025-08" db="UniProtKB">
        <authorList>
            <consortium name="RefSeq"/>
        </authorList>
    </citation>
    <scope>IDENTIFICATION</scope>
    <source>
        <tissue evidence="4">Spleen</tissue>
    </source>
</reference>
<sequence length="235" mass="27877">FPMDDETIAKINSSMNAHLPFAVVGSMDEVKVGNKMVKTRQYPWGVVQVENENDCNFIKLQEMLIYTNVEDLREQTHRRHYELYRCCKQEELGFKDVGPENKPISVQDAYEAKRHGICGERQRREDEMKQMFVQRVKEKEALLKEADRELQAKFEHLKKVDQEERMKLEEKRRLLDEEITALSKKNATSEMYQSQFFVMTCSNKDKDGKNSQFYMSHSRTACHRRSFQVKVYQKS</sequence>
<dbReference type="GO" id="GO:0005525">
    <property type="term" value="F:GTP binding"/>
    <property type="evidence" value="ECO:0007669"/>
    <property type="project" value="InterPro"/>
</dbReference>
<dbReference type="AlphaFoldDB" id="A0A9B0U1Q4"/>
<proteinExistence type="predicted"/>
<evidence type="ECO:0000313" key="4">
    <source>
        <dbReference type="RefSeq" id="XP_006871880.1"/>
    </source>
</evidence>
<gene>
    <name evidence="4" type="primary">LOC102816660</name>
</gene>
<dbReference type="InterPro" id="IPR030379">
    <property type="entry name" value="G_SEPTIN_dom"/>
</dbReference>
<accession>A0A9B0U1Q4</accession>
<feature type="coiled-coil region" evidence="1">
    <location>
        <begin position="129"/>
        <end position="185"/>
    </location>
</feature>
<dbReference type="Pfam" id="PF00735">
    <property type="entry name" value="Septin"/>
    <property type="match status" value="1"/>
</dbReference>
<dbReference type="GeneID" id="102816660"/>